<proteinExistence type="predicted"/>
<protein>
    <submittedName>
        <fullName evidence="1">Uncharacterized protein</fullName>
    </submittedName>
</protein>
<gene>
    <name evidence="1" type="ORF">DK389_28050</name>
</gene>
<dbReference type="Proteomes" id="UP000245926">
    <property type="component" value="Chromosome"/>
</dbReference>
<dbReference type="EMBL" id="CP029550">
    <property type="protein sequence ID" value="AWN43658.1"/>
    <property type="molecule type" value="Genomic_DNA"/>
</dbReference>
<sequence>MSETAASRPTVLELLDRGLLRPEAVARLADNYLAAPGLRTHAHTLSLGLVLDVAAAIQAYPLAGAILASALVSPRVKRSAVGTAILLARPQKV</sequence>
<accession>A0A2U8WDR8</accession>
<dbReference type="OrthoDB" id="8000087at2"/>
<evidence type="ECO:0000313" key="1">
    <source>
        <dbReference type="EMBL" id="AWN43658.1"/>
    </source>
</evidence>
<name>A0A2U8WDR8_9HYPH</name>
<dbReference type="KEGG" id="mets:DK389_28050"/>
<dbReference type="RefSeq" id="WP_109894668.1">
    <property type="nucleotide sequence ID" value="NZ_CP029550.1"/>
</dbReference>
<evidence type="ECO:0000313" key="2">
    <source>
        <dbReference type="Proteomes" id="UP000245926"/>
    </source>
</evidence>
<reference evidence="2" key="1">
    <citation type="submission" date="2018-05" db="EMBL/GenBank/DDBJ databases">
        <title>Complete Genome Sequence of Methylobacterium sp. 17SD2-17.</title>
        <authorList>
            <person name="Srinivasan S."/>
        </authorList>
    </citation>
    <scope>NUCLEOTIDE SEQUENCE [LARGE SCALE GENOMIC DNA]</scope>
    <source>
        <strain evidence="2">17SD2-17</strain>
    </source>
</reference>
<organism evidence="1 2">
    <name type="scientific">Methylobacterium durans</name>
    <dbReference type="NCBI Taxonomy" id="2202825"/>
    <lineage>
        <taxon>Bacteria</taxon>
        <taxon>Pseudomonadati</taxon>
        <taxon>Pseudomonadota</taxon>
        <taxon>Alphaproteobacteria</taxon>
        <taxon>Hyphomicrobiales</taxon>
        <taxon>Methylobacteriaceae</taxon>
        <taxon>Methylobacterium</taxon>
    </lineage>
</organism>
<dbReference type="AlphaFoldDB" id="A0A2U8WDR8"/>
<keyword evidence="2" id="KW-1185">Reference proteome</keyword>